<reference evidence="2" key="1">
    <citation type="submission" date="2021-12" db="EMBL/GenBank/DDBJ databases">
        <title>Prjna785345.</title>
        <authorList>
            <person name="Rujirawat T."/>
            <person name="Krajaejun T."/>
        </authorList>
    </citation>
    <scope>NUCLEOTIDE SEQUENCE</scope>
    <source>
        <strain evidence="2">Pi057C3</strain>
    </source>
</reference>
<dbReference type="AlphaFoldDB" id="A0AAD5Q5R5"/>
<evidence type="ECO:0000313" key="2">
    <source>
        <dbReference type="EMBL" id="KAJ0391933.1"/>
    </source>
</evidence>
<dbReference type="Proteomes" id="UP001209570">
    <property type="component" value="Unassembled WGS sequence"/>
</dbReference>
<protein>
    <recommendedName>
        <fullName evidence="1">ABCA1-4-like C-terminal R2 regulatory domain-containing protein</fullName>
    </recommendedName>
</protein>
<gene>
    <name evidence="2" type="ORF">P43SY_011224</name>
</gene>
<evidence type="ECO:0000313" key="3">
    <source>
        <dbReference type="Proteomes" id="UP001209570"/>
    </source>
</evidence>
<evidence type="ECO:0000259" key="1">
    <source>
        <dbReference type="Pfam" id="PF23321"/>
    </source>
</evidence>
<dbReference type="Pfam" id="PF23321">
    <property type="entry name" value="R1_ABCA1"/>
    <property type="match status" value="1"/>
</dbReference>
<name>A0AAD5Q5R5_PYTIN</name>
<dbReference type="InterPro" id="IPR056264">
    <property type="entry name" value="R2_ABCA1-4-like"/>
</dbReference>
<comment type="caution">
    <text evidence="2">The sequence shown here is derived from an EMBL/GenBank/DDBJ whole genome shotgun (WGS) entry which is preliminary data.</text>
</comment>
<feature type="domain" description="ABCA1-4-like C-terminal R2 regulatory" evidence="1">
    <location>
        <begin position="76"/>
        <end position="142"/>
    </location>
</feature>
<accession>A0AAD5Q5R5</accession>
<organism evidence="2 3">
    <name type="scientific">Pythium insidiosum</name>
    <name type="common">Pythiosis disease agent</name>
    <dbReference type="NCBI Taxonomy" id="114742"/>
    <lineage>
        <taxon>Eukaryota</taxon>
        <taxon>Sar</taxon>
        <taxon>Stramenopiles</taxon>
        <taxon>Oomycota</taxon>
        <taxon>Peronosporomycetes</taxon>
        <taxon>Pythiales</taxon>
        <taxon>Pythiaceae</taxon>
        <taxon>Pythium</taxon>
    </lineage>
</organism>
<dbReference type="EMBL" id="JAKCXM010000780">
    <property type="protein sequence ID" value="KAJ0391933.1"/>
    <property type="molecule type" value="Genomic_DNA"/>
</dbReference>
<keyword evidence="3" id="KW-1185">Reference proteome</keyword>
<sequence length="169" mass="19138">MSAPQPHELQEVMERIFGQHSGAVTANDLEDKCQSFGNASLASRIEPGHPTGYSLAAAMDRDGFIRADAFAAWCMEETRFDELDGFLRRSFGDANVQIMERQNDFYRFKLRGSNDQLKLSKVFALVEDIKTRMHIREYSVSQTTLEQIFNYFAAQQAEEKGVARGMNVA</sequence>
<proteinExistence type="predicted"/>